<dbReference type="EMBL" id="JAGGLG010000027">
    <property type="protein sequence ID" value="MBP2019370.1"/>
    <property type="molecule type" value="Genomic_DNA"/>
</dbReference>
<protein>
    <submittedName>
        <fullName evidence="1">Uncharacterized protein</fullName>
    </submittedName>
</protein>
<sequence length="37" mass="3864">MTAEAVHGIGFAMELQLEDAEDAAGRTVACERVDAAD</sequence>
<keyword evidence="2" id="KW-1185">Reference proteome</keyword>
<reference evidence="1 2" key="1">
    <citation type="submission" date="2021-03" db="EMBL/GenBank/DDBJ databases">
        <title>Genomic Encyclopedia of Type Strains, Phase IV (KMG-IV): sequencing the most valuable type-strain genomes for metagenomic binning, comparative biology and taxonomic classification.</title>
        <authorList>
            <person name="Goeker M."/>
        </authorList>
    </citation>
    <scope>NUCLEOTIDE SEQUENCE [LARGE SCALE GENOMIC DNA]</scope>
    <source>
        <strain evidence="1 2">DSM 27138</strain>
    </source>
</reference>
<gene>
    <name evidence="1" type="ORF">J2Z79_002809</name>
</gene>
<accession>A0ABS4JV26</accession>
<dbReference type="Proteomes" id="UP001519289">
    <property type="component" value="Unassembled WGS sequence"/>
</dbReference>
<evidence type="ECO:0000313" key="2">
    <source>
        <dbReference type="Proteomes" id="UP001519289"/>
    </source>
</evidence>
<organism evidence="1 2">
    <name type="scientific">Symbiobacterium terraclitae</name>
    <dbReference type="NCBI Taxonomy" id="557451"/>
    <lineage>
        <taxon>Bacteria</taxon>
        <taxon>Bacillati</taxon>
        <taxon>Bacillota</taxon>
        <taxon>Clostridia</taxon>
        <taxon>Eubacteriales</taxon>
        <taxon>Symbiobacteriaceae</taxon>
        <taxon>Symbiobacterium</taxon>
    </lineage>
</organism>
<evidence type="ECO:0000313" key="1">
    <source>
        <dbReference type="EMBL" id="MBP2019370.1"/>
    </source>
</evidence>
<comment type="caution">
    <text evidence="1">The sequence shown here is derived from an EMBL/GenBank/DDBJ whole genome shotgun (WGS) entry which is preliminary data.</text>
</comment>
<proteinExistence type="predicted"/>
<name>A0ABS4JV26_9FIRM</name>